<reference evidence="2 3" key="1">
    <citation type="submission" date="2010-10" db="EMBL/GenBank/DDBJ databases">
        <title>Complete sequence of Frankia sp. EuI1c.</title>
        <authorList>
            <consortium name="US DOE Joint Genome Institute"/>
            <person name="Lucas S."/>
            <person name="Copeland A."/>
            <person name="Lapidus A."/>
            <person name="Cheng J.-F."/>
            <person name="Bruce D."/>
            <person name="Goodwin L."/>
            <person name="Pitluck S."/>
            <person name="Chertkov O."/>
            <person name="Detter J.C."/>
            <person name="Han C."/>
            <person name="Tapia R."/>
            <person name="Land M."/>
            <person name="Hauser L."/>
            <person name="Jeffries C."/>
            <person name="Kyrpides N."/>
            <person name="Ivanova N."/>
            <person name="Mikhailova N."/>
            <person name="Beauchemin N."/>
            <person name="Sen A."/>
            <person name="Sur S.A."/>
            <person name="Gtari M."/>
            <person name="Wall L."/>
            <person name="Tisa L."/>
            <person name="Woyke T."/>
        </authorList>
    </citation>
    <scope>NUCLEOTIDE SEQUENCE [LARGE SCALE GENOMIC DNA]</scope>
    <source>
        <strain evidence="3">DSM 45817 / CECT 9037 / EuI1c</strain>
    </source>
</reference>
<accession>E3J5J3</accession>
<keyword evidence="3" id="KW-1185">Reference proteome</keyword>
<dbReference type="GO" id="GO:0016747">
    <property type="term" value="F:acyltransferase activity, transferring groups other than amino-acyl groups"/>
    <property type="evidence" value="ECO:0007669"/>
    <property type="project" value="InterPro"/>
</dbReference>
<sequence length="279" mass="29166">MIVHSSLFCDVALAERIERAEAQLIARGSEAAGLRQTGTPGFVRPVAGGVASFAEEGSPLNKIVGLGFAGVPDVADLEQVEKAFAACGAPVQVELSQLADPGVGALLTGRGYRLVSFENVLGRSLDGGPRPVSPPGVEIRPSGDDEFEPWLDVVVDGFAHPDTQGVPSHEEFPREILRRAVLDMAAAGVRRYLARCDGVVAGGASMRTAQGVAQLTGAATAPAHRRRGVQSALLAARLADAPGCDIAVVTTQPGSRSQQNVQRLGFDLLYTRAVLIKDL</sequence>
<gene>
    <name evidence="2" type="ordered locus">FraEuI1c_3931</name>
</gene>
<evidence type="ECO:0000313" key="2">
    <source>
        <dbReference type="EMBL" id="ADP81937.1"/>
    </source>
</evidence>
<dbReference type="EMBL" id="CP002299">
    <property type="protein sequence ID" value="ADP81937.1"/>
    <property type="molecule type" value="Genomic_DNA"/>
</dbReference>
<evidence type="ECO:0000259" key="1">
    <source>
        <dbReference type="PROSITE" id="PS51186"/>
    </source>
</evidence>
<dbReference type="Proteomes" id="UP000002484">
    <property type="component" value="Chromosome"/>
</dbReference>
<dbReference type="KEGG" id="fri:FraEuI1c_3931"/>
<evidence type="ECO:0000313" key="3">
    <source>
        <dbReference type="Proteomes" id="UP000002484"/>
    </source>
</evidence>
<dbReference type="SUPFAM" id="SSF55729">
    <property type="entry name" value="Acyl-CoA N-acyltransferases (Nat)"/>
    <property type="match status" value="1"/>
</dbReference>
<proteinExistence type="predicted"/>
<dbReference type="OrthoDB" id="2350893at2"/>
<dbReference type="PROSITE" id="PS51186">
    <property type="entry name" value="GNAT"/>
    <property type="match status" value="1"/>
</dbReference>
<dbReference type="RefSeq" id="WP_013425055.1">
    <property type="nucleotide sequence ID" value="NC_014666.1"/>
</dbReference>
<dbReference type="HOGENOM" id="CLU_065178_0_0_11"/>
<feature type="domain" description="N-acetyltransferase" evidence="1">
    <location>
        <begin position="137"/>
        <end position="279"/>
    </location>
</feature>
<dbReference type="Pfam" id="PF00583">
    <property type="entry name" value="Acetyltransf_1"/>
    <property type="match status" value="1"/>
</dbReference>
<dbReference type="InterPro" id="IPR000182">
    <property type="entry name" value="GNAT_dom"/>
</dbReference>
<dbReference type="STRING" id="298654.FraEuI1c_3931"/>
<organism evidence="2 3">
    <name type="scientific">Pseudofrankia inefficax (strain DSM 45817 / CECT 9037 / DDB 130130 / EuI1c)</name>
    <name type="common">Frankia inefficax</name>
    <dbReference type="NCBI Taxonomy" id="298654"/>
    <lineage>
        <taxon>Bacteria</taxon>
        <taxon>Bacillati</taxon>
        <taxon>Actinomycetota</taxon>
        <taxon>Actinomycetes</taxon>
        <taxon>Frankiales</taxon>
        <taxon>Frankiaceae</taxon>
        <taxon>Pseudofrankia</taxon>
    </lineage>
</organism>
<dbReference type="InParanoid" id="E3J5J3"/>
<dbReference type="Gene3D" id="3.40.630.30">
    <property type="match status" value="1"/>
</dbReference>
<keyword evidence="2" id="KW-0808">Transferase</keyword>
<name>E3J5J3_PSEI1</name>
<dbReference type="AlphaFoldDB" id="E3J5J3"/>
<protein>
    <submittedName>
        <fullName evidence="2">GCN5-related N-acetyltransferase</fullName>
    </submittedName>
</protein>
<dbReference type="eggNOG" id="COG0456">
    <property type="taxonomic scope" value="Bacteria"/>
</dbReference>
<dbReference type="InterPro" id="IPR016181">
    <property type="entry name" value="Acyl_CoA_acyltransferase"/>
</dbReference>